<dbReference type="AlphaFoldDB" id="A0A495ILH2"/>
<accession>A0A495ILH2</accession>
<name>A0A495ILH2_9MICO</name>
<reference evidence="3 4" key="1">
    <citation type="submission" date="2018-10" db="EMBL/GenBank/DDBJ databases">
        <title>Sequencing the genomes of 1000 actinobacteria strains.</title>
        <authorList>
            <person name="Klenk H.-P."/>
        </authorList>
    </citation>
    <scope>NUCLEOTIDE SEQUENCE [LARGE SCALE GENOMIC DNA]</scope>
    <source>
        <strain evidence="3 4">DSM 17894</strain>
    </source>
</reference>
<dbReference type="GO" id="GO:0005975">
    <property type="term" value="P:carbohydrate metabolic process"/>
    <property type="evidence" value="ECO:0007669"/>
    <property type="project" value="UniProtKB-ARBA"/>
</dbReference>
<dbReference type="EMBL" id="RBKS01000001">
    <property type="protein sequence ID" value="RKR76121.1"/>
    <property type="molecule type" value="Genomic_DNA"/>
</dbReference>
<dbReference type="InterPro" id="IPR041498">
    <property type="entry name" value="Big_6"/>
</dbReference>
<dbReference type="PROSITE" id="PS51257">
    <property type="entry name" value="PROKAR_LIPOPROTEIN"/>
    <property type="match status" value="1"/>
</dbReference>
<proteinExistence type="predicted"/>
<dbReference type="InterPro" id="IPR013783">
    <property type="entry name" value="Ig-like_fold"/>
</dbReference>
<dbReference type="Gene3D" id="2.60.40.10">
    <property type="entry name" value="Immunoglobulins"/>
    <property type="match status" value="1"/>
</dbReference>
<sequence length="609" mass="62239">MRIPRWIGIGLAMPLVVACSALHAPAAEAATADHSRAQTTITTLLTQQMSDGVRSTTVAGDGSVLGKRYSSWGTAASNGAIFTAPAPGDTGTIATGGRCLTIRTGSDYYYLQDCTGAASQSFMAVAWGTGVKYVDSRGMEVQYWGPPSGTAIALGGAAAGIVFSTFSVDGSRVDPATRTASITGHGVPGQVLVLDDDVQVTVAADSTWTATVRGLNLGVNRVRVEAWTGGNLLGTQYANADIDVTPLTAAATFGTRVTDRATVSGSAETGATVVVRDAGGHELGRTTANGTTGRYSIAIAAPNAPGTVSVSVAQIVGGDETAPILLGIDYGDELDVTSPINDLIVSGGTVGFTGTGAHDAQITVQEQGRPGFLGATTVLANGRWSIAPFAADRNEHTYVVTQTAPGANVTTQTIRINPGAVARADVRQTNLFDGSTFRVGTNTFTGTGTPGGTITLAVTNFASGSVSTTVKTDGTWSVARNLGNGTYVMSITQSAQGSTDSITGITLTPAGAGVKKEFTTTTRDGDRYREGIVTFTGTGDGITNGQQQATVTLRVVVPNGFASVTTRVASDGTWSLTRNMGSGPYTIQFVQVDSSGATTTIGPFTVRAQ</sequence>
<protein>
    <recommendedName>
        <fullName evidence="2">Bacterial Ig domain-containing protein</fullName>
    </recommendedName>
</protein>
<gene>
    <name evidence="3" type="ORF">C8E83_3286</name>
</gene>
<dbReference type="OrthoDB" id="5010996at2"/>
<comment type="caution">
    <text evidence="3">The sequence shown here is derived from an EMBL/GenBank/DDBJ whole genome shotgun (WGS) entry which is preliminary data.</text>
</comment>
<evidence type="ECO:0000256" key="1">
    <source>
        <dbReference type="SAM" id="SignalP"/>
    </source>
</evidence>
<feature type="domain" description="Bacterial Ig" evidence="2">
    <location>
        <begin position="259"/>
        <end position="311"/>
    </location>
</feature>
<dbReference type="Pfam" id="PF17936">
    <property type="entry name" value="Big_6"/>
    <property type="match status" value="1"/>
</dbReference>
<organism evidence="3 4">
    <name type="scientific">Frondihabitans australicus</name>
    <dbReference type="NCBI Taxonomy" id="386892"/>
    <lineage>
        <taxon>Bacteria</taxon>
        <taxon>Bacillati</taxon>
        <taxon>Actinomycetota</taxon>
        <taxon>Actinomycetes</taxon>
        <taxon>Micrococcales</taxon>
        <taxon>Microbacteriaceae</taxon>
        <taxon>Frondihabitans</taxon>
    </lineage>
</organism>
<evidence type="ECO:0000313" key="4">
    <source>
        <dbReference type="Proteomes" id="UP000280008"/>
    </source>
</evidence>
<dbReference type="Proteomes" id="UP000280008">
    <property type="component" value="Unassembled WGS sequence"/>
</dbReference>
<evidence type="ECO:0000259" key="2">
    <source>
        <dbReference type="Pfam" id="PF17936"/>
    </source>
</evidence>
<dbReference type="RefSeq" id="WP_147430211.1">
    <property type="nucleotide sequence ID" value="NZ_RBKS01000001.1"/>
</dbReference>
<feature type="signal peptide" evidence="1">
    <location>
        <begin position="1"/>
        <end position="29"/>
    </location>
</feature>
<evidence type="ECO:0000313" key="3">
    <source>
        <dbReference type="EMBL" id="RKR76121.1"/>
    </source>
</evidence>
<keyword evidence="4" id="KW-1185">Reference proteome</keyword>
<feature type="chain" id="PRO_5019860685" description="Bacterial Ig domain-containing protein" evidence="1">
    <location>
        <begin position="30"/>
        <end position="609"/>
    </location>
</feature>
<keyword evidence="1" id="KW-0732">Signal</keyword>